<dbReference type="SUPFAM" id="SSF55550">
    <property type="entry name" value="SH2 domain"/>
    <property type="match status" value="1"/>
</dbReference>
<dbReference type="InterPro" id="IPR001849">
    <property type="entry name" value="PH_domain"/>
</dbReference>
<sequence>MAAPAPAPRRIYQTRSKLTALPLYYEGFLWIKRANAKETKYWTELRGTKLFLYNDKKQEMFTDKIDLQNMMSVADQYSVTNQWTGVVLTLENEEVHIRTELTEEAEEWKGFILTVVEMSVPNILALLPGQLIRLKEVLDKETSRRASEVQDKETHLSPDGSSEEYESCTDVPSMPLCFHNVTRAEAAEILTKTESLGSLILRPGGGAETKNYAISIRENSEKALIKHYRVISTEQGYTIELDKPVVLKTLQDVVDHFVKETRGKLKPLITHEYEAKFEDSLKGTQKTSVVSKISPEKTSPAEREKENIYMNVTTCK</sequence>
<dbReference type="GO" id="GO:0035591">
    <property type="term" value="F:signaling adaptor activity"/>
    <property type="evidence" value="ECO:0007669"/>
    <property type="project" value="InterPro"/>
</dbReference>
<dbReference type="InterPro" id="IPR039111">
    <property type="entry name" value="STAP1/STAP2"/>
</dbReference>
<evidence type="ECO:0000256" key="2">
    <source>
        <dbReference type="ARBA" id="ARBA00022999"/>
    </source>
</evidence>
<dbReference type="Gene3D" id="2.30.29.30">
    <property type="entry name" value="Pleckstrin-homology domain (PH domain)/Phosphotyrosine-binding domain (PTB)"/>
    <property type="match status" value="1"/>
</dbReference>
<feature type="compositionally biased region" description="Basic and acidic residues" evidence="4">
    <location>
        <begin position="143"/>
        <end position="156"/>
    </location>
</feature>
<dbReference type="GO" id="GO:0019901">
    <property type="term" value="F:protein kinase binding"/>
    <property type="evidence" value="ECO:0007669"/>
    <property type="project" value="TreeGrafter"/>
</dbReference>
<keyword evidence="7" id="KW-1185">Reference proteome</keyword>
<feature type="region of interest" description="Disordered" evidence="4">
    <location>
        <begin position="143"/>
        <end position="166"/>
    </location>
</feature>
<accession>A0AAD1WA81</accession>
<dbReference type="InterPro" id="IPR000980">
    <property type="entry name" value="SH2"/>
</dbReference>
<dbReference type="EMBL" id="OW240917">
    <property type="protein sequence ID" value="CAH2301606.1"/>
    <property type="molecule type" value="Genomic_DNA"/>
</dbReference>
<evidence type="ECO:0000259" key="5">
    <source>
        <dbReference type="PROSITE" id="PS50001"/>
    </source>
</evidence>
<dbReference type="AlphaFoldDB" id="A0AAD1WA81"/>
<keyword evidence="1" id="KW-0597">Phosphoprotein</keyword>
<dbReference type="SMART" id="SM00233">
    <property type="entry name" value="PH"/>
    <property type="match status" value="1"/>
</dbReference>
<dbReference type="PROSITE" id="PS50001">
    <property type="entry name" value="SH2"/>
    <property type="match status" value="1"/>
</dbReference>
<dbReference type="PANTHER" id="PTHR16186:SF10">
    <property type="entry name" value="SIGNAL-TRANSDUCING ADAPTOR PROTEIN 1"/>
    <property type="match status" value="1"/>
</dbReference>
<dbReference type="SMART" id="SM00252">
    <property type="entry name" value="SH2"/>
    <property type="match status" value="1"/>
</dbReference>
<reference evidence="6" key="1">
    <citation type="submission" date="2022-03" db="EMBL/GenBank/DDBJ databases">
        <authorList>
            <person name="Alioto T."/>
            <person name="Alioto T."/>
            <person name="Gomez Garrido J."/>
        </authorList>
    </citation>
    <scope>NUCLEOTIDE SEQUENCE</scope>
</reference>
<dbReference type="GO" id="GO:0007169">
    <property type="term" value="P:cell surface receptor protein tyrosine kinase signaling pathway"/>
    <property type="evidence" value="ECO:0007669"/>
    <property type="project" value="TreeGrafter"/>
</dbReference>
<name>A0AAD1WA81_PELCU</name>
<dbReference type="InterPro" id="IPR011993">
    <property type="entry name" value="PH-like_dom_sf"/>
</dbReference>
<evidence type="ECO:0000313" key="6">
    <source>
        <dbReference type="EMBL" id="CAH2301606.1"/>
    </source>
</evidence>
<organism evidence="6 7">
    <name type="scientific">Pelobates cultripes</name>
    <name type="common">Western spadefoot toad</name>
    <dbReference type="NCBI Taxonomy" id="61616"/>
    <lineage>
        <taxon>Eukaryota</taxon>
        <taxon>Metazoa</taxon>
        <taxon>Chordata</taxon>
        <taxon>Craniata</taxon>
        <taxon>Vertebrata</taxon>
        <taxon>Euteleostomi</taxon>
        <taxon>Amphibia</taxon>
        <taxon>Batrachia</taxon>
        <taxon>Anura</taxon>
        <taxon>Pelobatoidea</taxon>
        <taxon>Pelobatidae</taxon>
        <taxon>Pelobates</taxon>
    </lineage>
</organism>
<dbReference type="Proteomes" id="UP001295444">
    <property type="component" value="Chromosome 06"/>
</dbReference>
<dbReference type="GO" id="GO:0050861">
    <property type="term" value="P:positive regulation of B cell receptor signaling pathway"/>
    <property type="evidence" value="ECO:0007669"/>
    <property type="project" value="TreeGrafter"/>
</dbReference>
<evidence type="ECO:0000313" key="7">
    <source>
        <dbReference type="Proteomes" id="UP001295444"/>
    </source>
</evidence>
<dbReference type="InterPro" id="IPR036860">
    <property type="entry name" value="SH2_dom_sf"/>
</dbReference>
<proteinExistence type="predicted"/>
<dbReference type="Gene3D" id="3.30.505.10">
    <property type="entry name" value="SH2 domain"/>
    <property type="match status" value="1"/>
</dbReference>
<dbReference type="PANTHER" id="PTHR16186">
    <property type="entry name" value="SIGNAL-TRANSDUCING ADAPTOR PROTEIN-RELATED"/>
    <property type="match status" value="1"/>
</dbReference>
<protein>
    <submittedName>
        <fullName evidence="6">Signal-transducing adaptor 1</fullName>
    </submittedName>
</protein>
<gene>
    <name evidence="6" type="ORF">PECUL_23A035959</name>
</gene>
<dbReference type="Pfam" id="PF00017">
    <property type="entry name" value="SH2"/>
    <property type="match status" value="1"/>
</dbReference>
<dbReference type="SUPFAM" id="SSF50729">
    <property type="entry name" value="PH domain-like"/>
    <property type="match status" value="1"/>
</dbReference>
<evidence type="ECO:0000256" key="1">
    <source>
        <dbReference type="ARBA" id="ARBA00022553"/>
    </source>
</evidence>
<keyword evidence="2 3" id="KW-0727">SH2 domain</keyword>
<feature type="domain" description="SH2" evidence="5">
    <location>
        <begin position="176"/>
        <end position="273"/>
    </location>
</feature>
<evidence type="ECO:0000256" key="4">
    <source>
        <dbReference type="SAM" id="MobiDB-lite"/>
    </source>
</evidence>
<evidence type="ECO:0000256" key="3">
    <source>
        <dbReference type="PROSITE-ProRule" id="PRU00191"/>
    </source>
</evidence>